<comment type="function">
    <text evidence="4">Binds mRNA; thus facilitating recognition of the initiation point. It is needed to translate mRNA with a short Shine-Dalgarno (SD) purine-rich sequence.</text>
</comment>
<dbReference type="InterPro" id="IPR003029">
    <property type="entry name" value="S1_domain"/>
</dbReference>
<reference evidence="6 7" key="1">
    <citation type="journal article" date="2016" name="Nat. Commun.">
        <title>Thousands of microbial genomes shed light on interconnected biogeochemical processes in an aquifer system.</title>
        <authorList>
            <person name="Anantharaman K."/>
            <person name="Brown C.T."/>
            <person name="Hug L.A."/>
            <person name="Sharon I."/>
            <person name="Castelle C.J."/>
            <person name="Probst A.J."/>
            <person name="Thomas B.C."/>
            <person name="Singh A."/>
            <person name="Wilkins M.J."/>
            <person name="Karaoz U."/>
            <person name="Brodie E.L."/>
            <person name="Williams K.H."/>
            <person name="Hubbard S.S."/>
            <person name="Banfield J.F."/>
        </authorList>
    </citation>
    <scope>NUCLEOTIDE SEQUENCE [LARGE SCALE GENOMIC DNA]</scope>
</reference>
<proteinExistence type="inferred from homology"/>
<evidence type="ECO:0000259" key="5">
    <source>
        <dbReference type="PROSITE" id="PS50126"/>
    </source>
</evidence>
<name>A0A1F6UW88_9BACT</name>
<dbReference type="STRING" id="1801735.A2645_00735"/>
<dbReference type="Pfam" id="PF00575">
    <property type="entry name" value="S1"/>
    <property type="match status" value="2"/>
</dbReference>
<dbReference type="PANTHER" id="PTHR10724:SF7">
    <property type="entry name" value="SMALL RIBOSOMAL SUBUNIT PROTEIN BS1C"/>
    <property type="match status" value="1"/>
</dbReference>
<accession>A0A1F6UW88</accession>
<keyword evidence="2" id="KW-0689">Ribosomal protein</keyword>
<dbReference type="Gene3D" id="2.40.50.140">
    <property type="entry name" value="Nucleic acid-binding proteins"/>
    <property type="match status" value="2"/>
</dbReference>
<dbReference type="Proteomes" id="UP000182253">
    <property type="component" value="Unassembled WGS sequence"/>
</dbReference>
<dbReference type="PROSITE" id="PS50126">
    <property type="entry name" value="S1"/>
    <property type="match status" value="2"/>
</dbReference>
<dbReference type="GO" id="GO:0003735">
    <property type="term" value="F:structural constituent of ribosome"/>
    <property type="evidence" value="ECO:0007669"/>
    <property type="project" value="TreeGrafter"/>
</dbReference>
<organism evidence="6 7">
    <name type="scientific">Candidatus Nomurabacteria bacterium RIFCSPHIGHO2_01_FULL_39_9</name>
    <dbReference type="NCBI Taxonomy" id="1801735"/>
    <lineage>
        <taxon>Bacteria</taxon>
        <taxon>Candidatus Nomuraibacteriota</taxon>
    </lineage>
</organism>
<evidence type="ECO:0000256" key="3">
    <source>
        <dbReference type="ARBA" id="ARBA00023274"/>
    </source>
</evidence>
<dbReference type="EMBL" id="MFTL01000012">
    <property type="protein sequence ID" value="OGI61623.1"/>
    <property type="molecule type" value="Genomic_DNA"/>
</dbReference>
<dbReference type="GO" id="GO:0022627">
    <property type="term" value="C:cytosolic small ribosomal subunit"/>
    <property type="evidence" value="ECO:0007669"/>
    <property type="project" value="TreeGrafter"/>
</dbReference>
<evidence type="ECO:0000256" key="1">
    <source>
        <dbReference type="ARBA" id="ARBA00006767"/>
    </source>
</evidence>
<keyword evidence="3" id="KW-0687">Ribonucleoprotein</keyword>
<dbReference type="SUPFAM" id="SSF50249">
    <property type="entry name" value="Nucleic acid-binding proteins"/>
    <property type="match status" value="2"/>
</dbReference>
<evidence type="ECO:0000256" key="2">
    <source>
        <dbReference type="ARBA" id="ARBA00022980"/>
    </source>
</evidence>
<evidence type="ECO:0000256" key="4">
    <source>
        <dbReference type="ARBA" id="ARBA00025604"/>
    </source>
</evidence>
<dbReference type="AlphaFoldDB" id="A0A1F6UW88"/>
<dbReference type="InterPro" id="IPR035104">
    <property type="entry name" value="Ribosomal_protein_S1-like"/>
</dbReference>
<feature type="domain" description="S1 motif" evidence="5">
    <location>
        <begin position="103"/>
        <end position="179"/>
    </location>
</feature>
<evidence type="ECO:0000313" key="7">
    <source>
        <dbReference type="Proteomes" id="UP000182253"/>
    </source>
</evidence>
<dbReference type="FunFam" id="2.40.50.140:FF:000103">
    <property type="entry name" value="protein RRP5 homolog"/>
    <property type="match status" value="1"/>
</dbReference>
<comment type="caution">
    <text evidence="6">The sequence shown here is derived from an EMBL/GenBank/DDBJ whole genome shotgun (WGS) entry which is preliminary data.</text>
</comment>
<protein>
    <recommendedName>
        <fullName evidence="5">S1 motif domain-containing protein</fullName>
    </recommendedName>
</protein>
<gene>
    <name evidence="6" type="ORF">A2645_00735</name>
</gene>
<dbReference type="InterPro" id="IPR050437">
    <property type="entry name" value="Ribos_protein_bS1-like"/>
</dbReference>
<dbReference type="SMART" id="SM00316">
    <property type="entry name" value="S1"/>
    <property type="match status" value="2"/>
</dbReference>
<dbReference type="GO" id="GO:0003729">
    <property type="term" value="F:mRNA binding"/>
    <property type="evidence" value="ECO:0007669"/>
    <property type="project" value="TreeGrafter"/>
</dbReference>
<sequence>MNADIQKAQDEFWAKVKANEILLGKIKAIVRYGAFVTLAPKIDGLLYIKDIAWEKIKHPDEKLQVGQDITVMVLTVDLERKRIGLGLKQLVPDPWKVTWIDKGEKLKGKIKEIADYGLFVEVVPGIEGLVHISEISSDWKGEREELKKRLQETFKTGDDIEVLVQNYDREGKKLTLSIKALKEANQ</sequence>
<dbReference type="PANTHER" id="PTHR10724">
    <property type="entry name" value="30S RIBOSOMAL PROTEIN S1"/>
    <property type="match status" value="1"/>
</dbReference>
<dbReference type="InterPro" id="IPR012340">
    <property type="entry name" value="NA-bd_OB-fold"/>
</dbReference>
<dbReference type="GO" id="GO:0006412">
    <property type="term" value="P:translation"/>
    <property type="evidence" value="ECO:0007669"/>
    <property type="project" value="TreeGrafter"/>
</dbReference>
<feature type="domain" description="S1 motif" evidence="5">
    <location>
        <begin position="19"/>
        <end position="88"/>
    </location>
</feature>
<dbReference type="PRINTS" id="PR00681">
    <property type="entry name" value="RIBOSOMALS1"/>
</dbReference>
<evidence type="ECO:0000313" key="6">
    <source>
        <dbReference type="EMBL" id="OGI61623.1"/>
    </source>
</evidence>
<comment type="similarity">
    <text evidence="1">Belongs to the bacterial ribosomal protein bS1 family.</text>
</comment>